<dbReference type="PROSITE" id="PS00678">
    <property type="entry name" value="WD_REPEATS_1"/>
    <property type="match status" value="1"/>
</dbReference>
<dbReference type="InterPro" id="IPR001680">
    <property type="entry name" value="WD40_rpt"/>
</dbReference>
<dbReference type="PANTHER" id="PTHR44006:SF1">
    <property type="entry name" value="U5 SMALL NUCLEAR RIBONUCLEOPROTEIN 40 KDA PROTEIN"/>
    <property type="match status" value="1"/>
</dbReference>
<proteinExistence type="predicted"/>
<dbReference type="GO" id="GO:0003723">
    <property type="term" value="F:RNA binding"/>
    <property type="evidence" value="ECO:0007669"/>
    <property type="project" value="TreeGrafter"/>
</dbReference>
<dbReference type="SMART" id="SM00320">
    <property type="entry name" value="WD40"/>
    <property type="match status" value="5"/>
</dbReference>
<gene>
    <name evidence="4" type="ORF">METBISCDRAFT_26788</name>
</gene>
<dbReference type="InterPro" id="IPR052234">
    <property type="entry name" value="U5_snRNP_Component"/>
</dbReference>
<feature type="repeat" description="WD" evidence="3">
    <location>
        <begin position="65"/>
        <end position="105"/>
    </location>
</feature>
<dbReference type="PROSITE" id="PS50294">
    <property type="entry name" value="WD_REPEATS_REGION"/>
    <property type="match status" value="3"/>
</dbReference>
<evidence type="ECO:0000313" key="5">
    <source>
        <dbReference type="Proteomes" id="UP000268321"/>
    </source>
</evidence>
<dbReference type="EMBL" id="ML004445">
    <property type="protein sequence ID" value="RKP31195.1"/>
    <property type="molecule type" value="Genomic_DNA"/>
</dbReference>
<evidence type="ECO:0000313" key="4">
    <source>
        <dbReference type="EMBL" id="RKP31195.1"/>
    </source>
</evidence>
<sequence>MSVVPRQRTTLYSEAVVLLGHRGAVFTATFSSDGTSLVSGGLDASVRFWRLPTDEYEPTPNYAVLEGHKSAVTSLAWKDVSTLFSTCADASVAFWDASTGERVRRGVGHSDTVNDCSARAGVCVSVADDGCVCVWDDRTKLPVRTVLSPYPVLCCDLSADGTTAYVSGIDTAVRAIDLGSGKTVWSCLAGREAVTGLAVSSDGSRAVLRLADGLVTALNVSHVVPADVSRVGPTYGGLALDAGPNLVRVCFSRDDVSVAAGSDASQTFVWNTASRRLRARFEDHRAAVLDVSFHPTENIILLCSADGDIIVRQMAD</sequence>
<keyword evidence="2" id="KW-0677">Repeat</keyword>
<dbReference type="AlphaFoldDB" id="A0A4P9ZE19"/>
<dbReference type="OrthoDB" id="1068471at2759"/>
<accession>A0A4P9ZE19</accession>
<dbReference type="InterPro" id="IPR015943">
    <property type="entry name" value="WD40/YVTN_repeat-like_dom_sf"/>
</dbReference>
<dbReference type="GO" id="GO:0071013">
    <property type="term" value="C:catalytic step 2 spliceosome"/>
    <property type="evidence" value="ECO:0007669"/>
    <property type="project" value="TreeGrafter"/>
</dbReference>
<organism evidence="4 5">
    <name type="scientific">Metschnikowia bicuspidata</name>
    <dbReference type="NCBI Taxonomy" id="27322"/>
    <lineage>
        <taxon>Eukaryota</taxon>
        <taxon>Fungi</taxon>
        <taxon>Dikarya</taxon>
        <taxon>Ascomycota</taxon>
        <taxon>Saccharomycotina</taxon>
        <taxon>Pichiomycetes</taxon>
        <taxon>Metschnikowiaceae</taxon>
        <taxon>Metschnikowia</taxon>
    </lineage>
</organism>
<evidence type="ECO:0000256" key="1">
    <source>
        <dbReference type="ARBA" id="ARBA00022574"/>
    </source>
</evidence>
<keyword evidence="1 3" id="KW-0853">WD repeat</keyword>
<evidence type="ECO:0000256" key="3">
    <source>
        <dbReference type="PROSITE-ProRule" id="PRU00221"/>
    </source>
</evidence>
<dbReference type="Gene3D" id="2.130.10.10">
    <property type="entry name" value="YVTN repeat-like/Quinoprotein amine dehydrogenase"/>
    <property type="match status" value="1"/>
</dbReference>
<dbReference type="SUPFAM" id="SSF50978">
    <property type="entry name" value="WD40 repeat-like"/>
    <property type="match status" value="1"/>
</dbReference>
<dbReference type="PROSITE" id="PS50082">
    <property type="entry name" value="WD_REPEATS_2"/>
    <property type="match status" value="3"/>
</dbReference>
<protein>
    <submittedName>
        <fullName evidence="4">Uncharacterized protein</fullName>
    </submittedName>
</protein>
<dbReference type="InterPro" id="IPR019775">
    <property type="entry name" value="WD40_repeat_CS"/>
</dbReference>
<keyword evidence="5" id="KW-1185">Reference proteome</keyword>
<name>A0A4P9ZE19_9ASCO</name>
<feature type="repeat" description="WD" evidence="3">
    <location>
        <begin position="18"/>
        <end position="59"/>
    </location>
</feature>
<dbReference type="PANTHER" id="PTHR44006">
    <property type="entry name" value="U5 SMALL NUCLEAR RIBONUCLEOPROTEIN 40 KDA PROTEIN"/>
    <property type="match status" value="1"/>
</dbReference>
<dbReference type="Proteomes" id="UP000268321">
    <property type="component" value="Unassembled WGS sequence"/>
</dbReference>
<reference evidence="5" key="1">
    <citation type="journal article" date="2018" name="Nat. Microbiol.">
        <title>Leveraging single-cell genomics to expand the fungal tree of life.</title>
        <authorList>
            <person name="Ahrendt S.R."/>
            <person name="Quandt C.A."/>
            <person name="Ciobanu D."/>
            <person name="Clum A."/>
            <person name="Salamov A."/>
            <person name="Andreopoulos B."/>
            <person name="Cheng J.F."/>
            <person name="Woyke T."/>
            <person name="Pelin A."/>
            <person name="Henrissat B."/>
            <person name="Reynolds N.K."/>
            <person name="Benny G.L."/>
            <person name="Smith M.E."/>
            <person name="James T.Y."/>
            <person name="Grigoriev I.V."/>
        </authorList>
    </citation>
    <scope>NUCLEOTIDE SEQUENCE [LARGE SCALE GENOMIC DNA]</scope>
    <source>
        <strain evidence="5">Baker2002</strain>
    </source>
</reference>
<dbReference type="Pfam" id="PF00400">
    <property type="entry name" value="WD40"/>
    <property type="match status" value="4"/>
</dbReference>
<dbReference type="InterPro" id="IPR036322">
    <property type="entry name" value="WD40_repeat_dom_sf"/>
</dbReference>
<feature type="repeat" description="WD" evidence="3">
    <location>
        <begin position="281"/>
        <end position="316"/>
    </location>
</feature>
<evidence type="ECO:0000256" key="2">
    <source>
        <dbReference type="ARBA" id="ARBA00022737"/>
    </source>
</evidence>